<evidence type="ECO:0000256" key="1">
    <source>
        <dbReference type="ARBA" id="ARBA00007957"/>
    </source>
</evidence>
<sequence length="145" mass="16850">MLHHSEKNKSFEMACRQKNLRVTPQRIEIYKELSKAKDHPTAETLHKRLLKRMPTLSLDTVYRTLGTLAEHGLIHKVDTTESQAHFEADLSKHHHVICARCGRIVDFDWPVVDESELPEELSNWGHVERRSLILHGICRDCQSTH</sequence>
<dbReference type="EMBL" id="AAEW02000023">
    <property type="protein sequence ID" value="EAT14531.1"/>
    <property type="molecule type" value="Genomic_DNA"/>
</dbReference>
<dbReference type="SUPFAM" id="SSF46785">
    <property type="entry name" value="Winged helix' DNA-binding domain"/>
    <property type="match status" value="1"/>
</dbReference>
<dbReference type="RefSeq" id="WP_006002600.1">
    <property type="nucleotide sequence ID" value="NZ_AAEW02000023.1"/>
</dbReference>
<dbReference type="GO" id="GO:0003700">
    <property type="term" value="F:DNA-binding transcription factor activity"/>
    <property type="evidence" value="ECO:0007669"/>
    <property type="project" value="InterPro"/>
</dbReference>
<keyword evidence="2" id="KW-0678">Repressor</keyword>
<dbReference type="OrthoDB" id="8659436at2"/>
<keyword evidence="5" id="KW-0238">DNA-binding</keyword>
<reference evidence="8" key="1">
    <citation type="submission" date="2006-05" db="EMBL/GenBank/DDBJ databases">
        <title>Annotation of the draft genome assembly of Desulfuromonas acetoxidans DSM 684.</title>
        <authorList>
            <consortium name="US DOE Joint Genome Institute (JGI-ORNL)"/>
            <person name="Larimer F."/>
            <person name="Land M."/>
            <person name="Hauser L."/>
        </authorList>
    </citation>
    <scope>NUCLEOTIDE SEQUENCE [LARGE SCALE GENOMIC DNA]</scope>
    <source>
        <strain evidence="8">DSM 684</strain>
    </source>
</reference>
<protein>
    <submittedName>
        <fullName evidence="8">Ferric uptake regulator, Fur family</fullName>
    </submittedName>
</protein>
<organism evidence="8 9">
    <name type="scientific">Desulfuromonas acetoxidans (strain DSM 684 / 11070)</name>
    <dbReference type="NCBI Taxonomy" id="281689"/>
    <lineage>
        <taxon>Bacteria</taxon>
        <taxon>Pseudomonadati</taxon>
        <taxon>Thermodesulfobacteriota</taxon>
        <taxon>Desulfuromonadia</taxon>
        <taxon>Desulfuromonadales</taxon>
        <taxon>Desulfuromonadaceae</taxon>
        <taxon>Desulfuromonas</taxon>
    </lineage>
</organism>
<dbReference type="Gene3D" id="3.30.1490.190">
    <property type="match status" value="1"/>
</dbReference>
<dbReference type="PANTHER" id="PTHR33202">
    <property type="entry name" value="ZINC UPTAKE REGULATION PROTEIN"/>
    <property type="match status" value="1"/>
</dbReference>
<dbReference type="CDD" id="cd07153">
    <property type="entry name" value="Fur_like"/>
    <property type="match status" value="1"/>
</dbReference>
<accession>Q1JW90</accession>
<dbReference type="InterPro" id="IPR043135">
    <property type="entry name" value="Fur_C"/>
</dbReference>
<dbReference type="InterPro" id="IPR002481">
    <property type="entry name" value="FUR"/>
</dbReference>
<evidence type="ECO:0000256" key="4">
    <source>
        <dbReference type="ARBA" id="ARBA00023015"/>
    </source>
</evidence>
<dbReference type="InterPro" id="IPR036388">
    <property type="entry name" value="WH-like_DNA-bd_sf"/>
</dbReference>
<keyword evidence="6" id="KW-0804">Transcription</keyword>
<gene>
    <name evidence="8" type="ORF">Dace_0392</name>
</gene>
<comment type="caution">
    <text evidence="8">The sequence shown here is derived from an EMBL/GenBank/DDBJ whole genome shotgun (WGS) entry which is preliminary data.</text>
</comment>
<comment type="similarity">
    <text evidence="1">Belongs to the Fur family.</text>
</comment>
<evidence type="ECO:0000256" key="3">
    <source>
        <dbReference type="ARBA" id="ARBA00022833"/>
    </source>
</evidence>
<dbReference type="GO" id="GO:0008270">
    <property type="term" value="F:zinc ion binding"/>
    <property type="evidence" value="ECO:0007669"/>
    <property type="project" value="TreeGrafter"/>
</dbReference>
<dbReference type="GO" id="GO:0045892">
    <property type="term" value="P:negative regulation of DNA-templated transcription"/>
    <property type="evidence" value="ECO:0007669"/>
    <property type="project" value="TreeGrafter"/>
</dbReference>
<dbReference type="InterPro" id="IPR036390">
    <property type="entry name" value="WH_DNA-bd_sf"/>
</dbReference>
<keyword evidence="3 7" id="KW-0862">Zinc</keyword>
<feature type="binding site" evidence="7">
    <location>
        <position position="101"/>
    </location>
    <ligand>
        <name>Zn(2+)</name>
        <dbReference type="ChEBI" id="CHEBI:29105"/>
    </ligand>
</feature>
<evidence type="ECO:0000256" key="5">
    <source>
        <dbReference type="ARBA" id="ARBA00023125"/>
    </source>
</evidence>
<evidence type="ECO:0000256" key="2">
    <source>
        <dbReference type="ARBA" id="ARBA00022491"/>
    </source>
</evidence>
<dbReference type="AlphaFoldDB" id="Q1JW90"/>
<feature type="binding site" evidence="7">
    <location>
        <position position="141"/>
    </location>
    <ligand>
        <name>Zn(2+)</name>
        <dbReference type="ChEBI" id="CHEBI:29105"/>
    </ligand>
</feature>
<comment type="cofactor">
    <cofactor evidence="7">
        <name>Zn(2+)</name>
        <dbReference type="ChEBI" id="CHEBI:29105"/>
    </cofactor>
    <text evidence="7">Binds 1 zinc ion per subunit.</text>
</comment>
<keyword evidence="4" id="KW-0805">Transcription regulation</keyword>
<evidence type="ECO:0000313" key="9">
    <source>
        <dbReference type="Proteomes" id="UP000005695"/>
    </source>
</evidence>
<keyword evidence="7" id="KW-0479">Metal-binding</keyword>
<feature type="binding site" evidence="7">
    <location>
        <position position="138"/>
    </location>
    <ligand>
        <name>Zn(2+)</name>
        <dbReference type="ChEBI" id="CHEBI:29105"/>
    </ligand>
</feature>
<dbReference type="GO" id="GO:0000976">
    <property type="term" value="F:transcription cis-regulatory region binding"/>
    <property type="evidence" value="ECO:0007669"/>
    <property type="project" value="TreeGrafter"/>
</dbReference>
<feature type="binding site" evidence="7">
    <location>
        <position position="98"/>
    </location>
    <ligand>
        <name>Zn(2+)</name>
        <dbReference type="ChEBI" id="CHEBI:29105"/>
    </ligand>
</feature>
<proteinExistence type="inferred from homology"/>
<reference evidence="8" key="2">
    <citation type="submission" date="2006-05" db="EMBL/GenBank/DDBJ databases">
        <title>Sequencing of the draft genome and assembly of Desulfuromonas acetoxidans DSM 684.</title>
        <authorList>
            <consortium name="US DOE Joint Genome Institute (JGI-PGF)"/>
            <person name="Copeland A."/>
            <person name="Lucas S."/>
            <person name="Lapidus A."/>
            <person name="Barry K."/>
            <person name="Detter J.C."/>
            <person name="Glavina del Rio T."/>
            <person name="Hammon N."/>
            <person name="Israni S."/>
            <person name="Dalin E."/>
            <person name="Tice H."/>
            <person name="Bruce D."/>
            <person name="Pitluck S."/>
            <person name="Richardson P."/>
        </authorList>
    </citation>
    <scope>NUCLEOTIDE SEQUENCE [LARGE SCALE GENOMIC DNA]</scope>
    <source>
        <strain evidence="8">DSM 684</strain>
    </source>
</reference>
<keyword evidence="9" id="KW-1185">Reference proteome</keyword>
<evidence type="ECO:0000313" key="8">
    <source>
        <dbReference type="EMBL" id="EAT14531.1"/>
    </source>
</evidence>
<dbReference type="GO" id="GO:1900376">
    <property type="term" value="P:regulation of secondary metabolite biosynthetic process"/>
    <property type="evidence" value="ECO:0007669"/>
    <property type="project" value="TreeGrafter"/>
</dbReference>
<dbReference type="PANTHER" id="PTHR33202:SF8">
    <property type="entry name" value="PEROXIDE-RESPONSIVE REPRESSOR PERR"/>
    <property type="match status" value="1"/>
</dbReference>
<evidence type="ECO:0000256" key="7">
    <source>
        <dbReference type="PIRSR" id="PIRSR602481-1"/>
    </source>
</evidence>
<name>Q1JW90_DESA6</name>
<dbReference type="Pfam" id="PF01475">
    <property type="entry name" value="FUR"/>
    <property type="match status" value="1"/>
</dbReference>
<evidence type="ECO:0000256" key="6">
    <source>
        <dbReference type="ARBA" id="ARBA00023163"/>
    </source>
</evidence>
<dbReference type="Proteomes" id="UP000005695">
    <property type="component" value="Unassembled WGS sequence"/>
</dbReference>
<dbReference type="Gene3D" id="1.10.10.10">
    <property type="entry name" value="Winged helix-like DNA-binding domain superfamily/Winged helix DNA-binding domain"/>
    <property type="match status" value="1"/>
</dbReference>